<dbReference type="WBParaSite" id="scaffold35026_cov310.g22154">
    <property type="protein sequence ID" value="scaffold35026_cov310.g22154"/>
    <property type="gene ID" value="scaffold35026_cov310.g22154"/>
</dbReference>
<feature type="region of interest" description="Disordered" evidence="1">
    <location>
        <begin position="570"/>
        <end position="598"/>
    </location>
</feature>
<dbReference type="InterPro" id="IPR001936">
    <property type="entry name" value="RasGAP_dom"/>
</dbReference>
<organism evidence="3 4">
    <name type="scientific">Meloidogyne javanica</name>
    <name type="common">Root-knot nematode worm</name>
    <dbReference type="NCBI Taxonomy" id="6303"/>
    <lineage>
        <taxon>Eukaryota</taxon>
        <taxon>Metazoa</taxon>
        <taxon>Ecdysozoa</taxon>
        <taxon>Nematoda</taxon>
        <taxon>Chromadorea</taxon>
        <taxon>Rhabditida</taxon>
        <taxon>Tylenchina</taxon>
        <taxon>Tylenchomorpha</taxon>
        <taxon>Tylenchoidea</taxon>
        <taxon>Meloidogynidae</taxon>
        <taxon>Meloidogyninae</taxon>
        <taxon>Meloidogyne</taxon>
        <taxon>Meloidogyne incognita group</taxon>
    </lineage>
</organism>
<evidence type="ECO:0000313" key="3">
    <source>
        <dbReference type="Proteomes" id="UP000887561"/>
    </source>
</evidence>
<protein>
    <submittedName>
        <fullName evidence="4">Ras-GAP domain-containing protein</fullName>
    </submittedName>
</protein>
<feature type="domain" description="Ras-GAP" evidence="2">
    <location>
        <begin position="133"/>
        <end position="343"/>
    </location>
</feature>
<keyword evidence="3" id="KW-1185">Reference proteome</keyword>
<dbReference type="AlphaFoldDB" id="A0A915MEH3"/>
<feature type="compositionally biased region" description="Polar residues" evidence="1">
    <location>
        <begin position="632"/>
        <end position="644"/>
    </location>
</feature>
<evidence type="ECO:0000256" key="1">
    <source>
        <dbReference type="SAM" id="MobiDB-lite"/>
    </source>
</evidence>
<sequence>MASTELVNFAGLSFLCEKLRLESLLIKHEKSTLEDLNRKEILNQLINSDINVSPENCCQLFNNLYSSNFVEAYKILNQYAAEIVQIYKILAYAPRAVSMFLNATEKITTTNYTMDELCSCVFNVIYGSCFFPEDEKNMLELLGHLINLQIVQNPDPRKILRKGNSVFSRMYKCFSESLLSTKIFLTAALHEPIMFLLSQDELFLDIDPSKSPIRIPAHERRFRFGPDENSKSYKDKLAQHRRIIVDRLVLVVETFINAILNAMPIFPKSIIWLVDQMHTAMIERKLVSNDEAALICTDLIFTYFICSAVIHPEPLGIISDTPISYIARFNLMQVGQLLQSLAILPYEQRFPSYFNEILSHLDKNSMTKVMDTVLQTGSASIETIFPTQIADSKGNEVFRRTTFVASLNEINILQYYLKSSALEEINDAALLKNLKLLLKRLPEQFNEKIKFYMGLPEKEQSQHQQQPISSSTRLRNLADKVQNVASKGHQKLIQTTSVSNFRNSGQQNLTNSLSVNVLDVLLFEIPDSYEPIGTTSEEEVLKLNFRLESKKCNGQKKTRFLAATDSVVSDRTNTDGVDDTSSSSSNGNAEEAEEDVAVLPDNFSDVVPISANVSRRGSPSLSGSKLSGRETPFSNHAEQNNDPSVIENSSSTIPTFSNTLPQQEANNNRRTLPYLPVTVRKQNSEGLEEKF</sequence>
<name>A0A915MEH3_MELJA</name>
<reference evidence="4" key="1">
    <citation type="submission" date="2022-11" db="UniProtKB">
        <authorList>
            <consortium name="WormBaseParasite"/>
        </authorList>
    </citation>
    <scope>IDENTIFICATION</scope>
</reference>
<evidence type="ECO:0000313" key="4">
    <source>
        <dbReference type="WBParaSite" id="scaffold35026_cov310.g22154"/>
    </source>
</evidence>
<dbReference type="InterPro" id="IPR008936">
    <property type="entry name" value="Rho_GTPase_activation_prot"/>
</dbReference>
<feature type="compositionally biased region" description="Low complexity" evidence="1">
    <location>
        <begin position="614"/>
        <end position="626"/>
    </location>
</feature>
<dbReference type="PROSITE" id="PS50018">
    <property type="entry name" value="RAS_GTPASE_ACTIV_2"/>
    <property type="match status" value="1"/>
</dbReference>
<feature type="compositionally biased region" description="Low complexity" evidence="1">
    <location>
        <begin position="579"/>
        <end position="589"/>
    </location>
</feature>
<evidence type="ECO:0000259" key="2">
    <source>
        <dbReference type="PROSITE" id="PS50018"/>
    </source>
</evidence>
<dbReference type="Pfam" id="PF00616">
    <property type="entry name" value="RasGAP"/>
    <property type="match status" value="1"/>
</dbReference>
<feature type="region of interest" description="Disordered" evidence="1">
    <location>
        <begin position="610"/>
        <end position="644"/>
    </location>
</feature>
<dbReference type="SUPFAM" id="SSF48350">
    <property type="entry name" value="GTPase activation domain, GAP"/>
    <property type="match status" value="1"/>
</dbReference>
<dbReference type="Proteomes" id="UP000887561">
    <property type="component" value="Unplaced"/>
</dbReference>
<dbReference type="Gene3D" id="1.10.506.10">
    <property type="entry name" value="GTPase Activation - p120gap, domain 1"/>
    <property type="match status" value="1"/>
</dbReference>
<accession>A0A915MEH3</accession>
<proteinExistence type="predicted"/>